<accession>A0A4U5M747</accession>
<dbReference type="GO" id="GO:0000288">
    <property type="term" value="P:nuclear-transcribed mRNA catabolic process, deadenylation-dependent decay"/>
    <property type="evidence" value="ECO:0007669"/>
    <property type="project" value="TreeGrafter"/>
</dbReference>
<dbReference type="Gene3D" id="1.25.40.800">
    <property type="match status" value="1"/>
</dbReference>
<dbReference type="GO" id="GO:0017148">
    <property type="term" value="P:negative regulation of translation"/>
    <property type="evidence" value="ECO:0007669"/>
    <property type="project" value="InterPro"/>
</dbReference>
<keyword evidence="3" id="KW-1185">Reference proteome</keyword>
<dbReference type="GO" id="GO:0000932">
    <property type="term" value="C:P-body"/>
    <property type="evidence" value="ECO:0007669"/>
    <property type="project" value="TreeGrafter"/>
</dbReference>
<dbReference type="InterPro" id="IPR007196">
    <property type="entry name" value="CCR4-Not_Not1_C"/>
</dbReference>
<evidence type="ECO:0000313" key="2">
    <source>
        <dbReference type="EMBL" id="TKR64718.1"/>
    </source>
</evidence>
<dbReference type="InterPro" id="IPR040398">
    <property type="entry name" value="Not1"/>
</dbReference>
<dbReference type="PANTHER" id="PTHR13162">
    <property type="entry name" value="CCR4-NOT TRANSCRIPTION COMPLEX"/>
    <property type="match status" value="1"/>
</dbReference>
<dbReference type="OrthoDB" id="1933107at2759"/>
<dbReference type="Gene3D" id="1.25.40.790">
    <property type="match status" value="1"/>
</dbReference>
<dbReference type="Proteomes" id="UP000298663">
    <property type="component" value="Unassembled WGS sequence"/>
</dbReference>
<feature type="domain" description="CCR4-Not complex component Not1 C-terminal" evidence="1">
    <location>
        <begin position="190"/>
        <end position="532"/>
    </location>
</feature>
<proteinExistence type="predicted"/>
<evidence type="ECO:0000259" key="1">
    <source>
        <dbReference type="Pfam" id="PF04054"/>
    </source>
</evidence>
<evidence type="ECO:0000313" key="3">
    <source>
        <dbReference type="Proteomes" id="UP000298663"/>
    </source>
</evidence>
<dbReference type="Pfam" id="PF04054">
    <property type="entry name" value="Not1"/>
    <property type="match status" value="1"/>
</dbReference>
<reference evidence="2 3" key="1">
    <citation type="journal article" date="2015" name="Genome Biol.">
        <title>Comparative genomics of Steinernema reveals deeply conserved gene regulatory networks.</title>
        <authorList>
            <person name="Dillman A.R."/>
            <person name="Macchietto M."/>
            <person name="Porter C.F."/>
            <person name="Rogers A."/>
            <person name="Williams B."/>
            <person name="Antoshechkin I."/>
            <person name="Lee M.M."/>
            <person name="Goodwin Z."/>
            <person name="Lu X."/>
            <person name="Lewis E.E."/>
            <person name="Goodrich-Blair H."/>
            <person name="Stock S.P."/>
            <person name="Adams B.J."/>
            <person name="Sternberg P.W."/>
            <person name="Mortazavi A."/>
        </authorList>
    </citation>
    <scope>NUCLEOTIDE SEQUENCE [LARGE SCALE GENOMIC DNA]</scope>
    <source>
        <strain evidence="2 3">ALL</strain>
    </source>
</reference>
<reference evidence="2 3" key="2">
    <citation type="journal article" date="2019" name="G3 (Bethesda)">
        <title>Hybrid Assembly of the Genome of the Entomopathogenic Nematode Steinernema carpocapsae Identifies the X-Chromosome.</title>
        <authorList>
            <person name="Serra L."/>
            <person name="Macchietto M."/>
            <person name="Macias-Munoz A."/>
            <person name="McGill C.J."/>
            <person name="Rodriguez I.M."/>
            <person name="Rodriguez B."/>
            <person name="Murad R."/>
            <person name="Mortazavi A."/>
        </authorList>
    </citation>
    <scope>NUCLEOTIDE SEQUENCE [LARGE SCALE GENOMIC DNA]</scope>
    <source>
        <strain evidence="2 3">ALL</strain>
    </source>
</reference>
<dbReference type="EMBL" id="AZBU02000009">
    <property type="protein sequence ID" value="TKR64718.1"/>
    <property type="molecule type" value="Genomic_DNA"/>
</dbReference>
<comment type="caution">
    <text evidence="2">The sequence shown here is derived from an EMBL/GenBank/DDBJ whole genome shotgun (WGS) entry which is preliminary data.</text>
</comment>
<sequence>MSTLFQMIPRMFCPSDFFGSHARRVYDLNHNIARDRSRDAVDYALREWHDMCRVDRPQKDINRCFMVVVRKLNEVGILDSGAHMEDFVRYAISSVVQDFINRRVVGDELFRYEAGKKMDSLARFFSLIIVFSNPEDEERRMHHLRRTLNLIVQLTIYDCETIGAWFDGYPYHKLFVALMEHQVTPFKDEPNHIYEIMDSFTRAMSLLQPACVPNFALLWVDILSRPLFVELTLVESGNPIHSRTNYARLLAQALKFLNRSETLPEPGSTCYYDAVLRLIVQLQNYPEVLYQNSTLLCSFVPLNCVQLRNVLLCAYPRHVYPNDPFGYNIRDNYVELKNAAEISDFQISLPAELDHVMRAFLAKPSFDACLDVAPTFLLDDAHYMSAYSVPVVCSLVLRLGNIDVNSALKLGYRIERNNIENTAVMAVFQKLCRILCNEGRYVLLTAIANQLRYPSAHTQYFIWVLLILFVKQDIVVKEILTRVLFERILAVRPHPWGLLVVTIELIRNPVYGFMTNDFVRAAPEIETIVQRIRSAFAPRTPSNTASVISQAQFAER</sequence>
<dbReference type="GO" id="GO:0030015">
    <property type="term" value="C:CCR4-NOT core complex"/>
    <property type="evidence" value="ECO:0007669"/>
    <property type="project" value="InterPro"/>
</dbReference>
<dbReference type="AlphaFoldDB" id="A0A4U5M747"/>
<protein>
    <recommendedName>
        <fullName evidence="1">CCR4-Not complex component Not1 C-terminal domain-containing protein</fullName>
    </recommendedName>
</protein>
<dbReference type="GO" id="GO:0060090">
    <property type="term" value="F:molecular adaptor activity"/>
    <property type="evidence" value="ECO:0007669"/>
    <property type="project" value="TreeGrafter"/>
</dbReference>
<gene>
    <name evidence="2" type="ORF">L596_025208</name>
</gene>
<dbReference type="STRING" id="34508.A0A4U5M747"/>
<organism evidence="2 3">
    <name type="scientific">Steinernema carpocapsae</name>
    <name type="common">Entomopathogenic nematode</name>
    <dbReference type="NCBI Taxonomy" id="34508"/>
    <lineage>
        <taxon>Eukaryota</taxon>
        <taxon>Metazoa</taxon>
        <taxon>Ecdysozoa</taxon>
        <taxon>Nematoda</taxon>
        <taxon>Chromadorea</taxon>
        <taxon>Rhabditida</taxon>
        <taxon>Tylenchina</taxon>
        <taxon>Panagrolaimomorpha</taxon>
        <taxon>Strongyloidoidea</taxon>
        <taxon>Steinernematidae</taxon>
        <taxon>Steinernema</taxon>
    </lineage>
</organism>
<name>A0A4U5M747_STECR</name>
<dbReference type="PANTHER" id="PTHR13162:SF8">
    <property type="entry name" value="CCR4-NOT TRANSCRIPTION COMPLEX SUBUNIT 1"/>
    <property type="match status" value="1"/>
</dbReference>